<reference evidence="1" key="2">
    <citation type="submission" date="2020-06" db="EMBL/GenBank/DDBJ databases">
        <title>Helianthus annuus Genome sequencing and assembly Release 2.</title>
        <authorList>
            <person name="Gouzy J."/>
            <person name="Langlade N."/>
            <person name="Munos S."/>
        </authorList>
    </citation>
    <scope>NUCLEOTIDE SEQUENCE</scope>
    <source>
        <tissue evidence="1">Leaves</tissue>
    </source>
</reference>
<comment type="caution">
    <text evidence="1">The sequence shown here is derived from an EMBL/GenBank/DDBJ whole genome shotgun (WGS) entry which is preliminary data.</text>
</comment>
<dbReference type="Proteomes" id="UP000215914">
    <property type="component" value="Unassembled WGS sequence"/>
</dbReference>
<gene>
    <name evidence="1" type="ORF">HanXRQr2_Chr05g0205531</name>
</gene>
<dbReference type="AlphaFoldDB" id="A0A9K3NLU2"/>
<name>A0A9K3NLU2_HELAN</name>
<reference evidence="1" key="1">
    <citation type="journal article" date="2017" name="Nature">
        <title>The sunflower genome provides insights into oil metabolism, flowering and Asterid evolution.</title>
        <authorList>
            <person name="Badouin H."/>
            <person name="Gouzy J."/>
            <person name="Grassa C.J."/>
            <person name="Murat F."/>
            <person name="Staton S.E."/>
            <person name="Cottret L."/>
            <person name="Lelandais-Briere C."/>
            <person name="Owens G.L."/>
            <person name="Carrere S."/>
            <person name="Mayjonade B."/>
            <person name="Legrand L."/>
            <person name="Gill N."/>
            <person name="Kane N.C."/>
            <person name="Bowers J.E."/>
            <person name="Hubner S."/>
            <person name="Bellec A."/>
            <person name="Berard A."/>
            <person name="Berges H."/>
            <person name="Blanchet N."/>
            <person name="Boniface M.C."/>
            <person name="Brunel D."/>
            <person name="Catrice O."/>
            <person name="Chaidir N."/>
            <person name="Claudel C."/>
            <person name="Donnadieu C."/>
            <person name="Faraut T."/>
            <person name="Fievet G."/>
            <person name="Helmstetter N."/>
            <person name="King M."/>
            <person name="Knapp S.J."/>
            <person name="Lai Z."/>
            <person name="Le Paslier M.C."/>
            <person name="Lippi Y."/>
            <person name="Lorenzon L."/>
            <person name="Mandel J.R."/>
            <person name="Marage G."/>
            <person name="Marchand G."/>
            <person name="Marquand E."/>
            <person name="Bret-Mestries E."/>
            <person name="Morien E."/>
            <person name="Nambeesan S."/>
            <person name="Nguyen T."/>
            <person name="Pegot-Espagnet P."/>
            <person name="Pouilly N."/>
            <person name="Raftis F."/>
            <person name="Sallet E."/>
            <person name="Schiex T."/>
            <person name="Thomas J."/>
            <person name="Vandecasteele C."/>
            <person name="Vares D."/>
            <person name="Vear F."/>
            <person name="Vautrin S."/>
            <person name="Crespi M."/>
            <person name="Mangin B."/>
            <person name="Burke J.M."/>
            <person name="Salse J."/>
            <person name="Munos S."/>
            <person name="Vincourt P."/>
            <person name="Rieseberg L.H."/>
            <person name="Langlade N.B."/>
        </authorList>
    </citation>
    <scope>NUCLEOTIDE SEQUENCE</scope>
    <source>
        <tissue evidence="1">Leaves</tissue>
    </source>
</reference>
<proteinExistence type="predicted"/>
<accession>A0A9K3NLU2</accession>
<dbReference type="EMBL" id="MNCJ02000320">
    <property type="protein sequence ID" value="KAF5805131.1"/>
    <property type="molecule type" value="Genomic_DNA"/>
</dbReference>
<dbReference type="Gramene" id="mRNA:HanXRQr2_Chr05g0205531">
    <property type="protein sequence ID" value="CDS:HanXRQr2_Chr05g0205531.1"/>
    <property type="gene ID" value="HanXRQr2_Chr05g0205531"/>
</dbReference>
<protein>
    <submittedName>
        <fullName evidence="1">Uncharacterized protein</fullName>
    </submittedName>
</protein>
<keyword evidence="2" id="KW-1185">Reference proteome</keyword>
<organism evidence="1 2">
    <name type="scientific">Helianthus annuus</name>
    <name type="common">Common sunflower</name>
    <dbReference type="NCBI Taxonomy" id="4232"/>
    <lineage>
        <taxon>Eukaryota</taxon>
        <taxon>Viridiplantae</taxon>
        <taxon>Streptophyta</taxon>
        <taxon>Embryophyta</taxon>
        <taxon>Tracheophyta</taxon>
        <taxon>Spermatophyta</taxon>
        <taxon>Magnoliopsida</taxon>
        <taxon>eudicotyledons</taxon>
        <taxon>Gunneridae</taxon>
        <taxon>Pentapetalae</taxon>
        <taxon>asterids</taxon>
        <taxon>campanulids</taxon>
        <taxon>Asterales</taxon>
        <taxon>Asteraceae</taxon>
        <taxon>Asteroideae</taxon>
        <taxon>Heliantheae alliance</taxon>
        <taxon>Heliantheae</taxon>
        <taxon>Helianthus</taxon>
    </lineage>
</organism>
<sequence length="77" mass="8919">MSNQRSNTAQRSGGGRARTGRLIQGWITGRARWVHLLSIMIVVVETTMKGKYGKKEDREKWLSWSCIVPWINRMQCL</sequence>
<evidence type="ECO:0000313" key="1">
    <source>
        <dbReference type="EMBL" id="KAF5805131.1"/>
    </source>
</evidence>
<evidence type="ECO:0000313" key="2">
    <source>
        <dbReference type="Proteomes" id="UP000215914"/>
    </source>
</evidence>